<dbReference type="Proteomes" id="UP001172911">
    <property type="component" value="Unassembled WGS sequence"/>
</dbReference>
<proteinExistence type="predicted"/>
<dbReference type="EMBL" id="JARPTC010000038">
    <property type="protein sequence ID" value="MDO7789157.1"/>
    <property type="molecule type" value="Genomic_DNA"/>
</dbReference>
<evidence type="ECO:0000313" key="2">
    <source>
        <dbReference type="Proteomes" id="UP001172911"/>
    </source>
</evidence>
<gene>
    <name evidence="1" type="ORF">P6N53_18255</name>
</gene>
<sequence length="144" mass="16162">MNNIKNIKFLPVKLEDFSLSSAIKQLCNLCGSNSVEVVPEVVFLNKKDVESFCISIYCSSTECQNIAYCDTTLDQELKATISSLEFTPLPKGFALTCDKCNNKEIFFNVSLGQSGFKYVYDLVNISITCTCGNRTEYSFLGKYY</sequence>
<protein>
    <submittedName>
        <fullName evidence="1">Uncharacterized protein</fullName>
    </submittedName>
</protein>
<reference evidence="1" key="2">
    <citation type="submission" date="2023-03" db="EMBL/GenBank/DDBJ databases">
        <authorList>
            <person name="Zhang Z."/>
        </authorList>
    </citation>
    <scope>NUCLEOTIDE SEQUENCE</scope>
    <source>
        <strain evidence="1">DSA</strain>
    </source>
</reference>
<dbReference type="RefSeq" id="WP_304545739.1">
    <property type="nucleotide sequence ID" value="NZ_JARPTC010000038.1"/>
</dbReference>
<organism evidence="1 2">
    <name type="scientific">Desulforamulus aquiferis</name>
    <dbReference type="NCBI Taxonomy" id="1397668"/>
    <lineage>
        <taxon>Bacteria</taxon>
        <taxon>Bacillati</taxon>
        <taxon>Bacillota</taxon>
        <taxon>Clostridia</taxon>
        <taxon>Eubacteriales</taxon>
        <taxon>Peptococcaceae</taxon>
        <taxon>Desulforamulus</taxon>
    </lineage>
</organism>
<accession>A0AAW7ZJD4</accession>
<reference evidence="1" key="1">
    <citation type="journal article" date="2023" name="J. Hazard. Mater.">
        <title>Anaerobic biodegradation of pyrene and benzo[a]pyrene by a new sulfate-reducing Desulforamulus aquiferis strain DSA.</title>
        <authorList>
            <person name="Zhang Z."/>
            <person name="Sun J."/>
            <person name="Gong X."/>
            <person name="Wang C."/>
            <person name="Wang H."/>
        </authorList>
    </citation>
    <scope>NUCLEOTIDE SEQUENCE</scope>
    <source>
        <strain evidence="1">DSA</strain>
    </source>
</reference>
<dbReference type="AlphaFoldDB" id="A0AAW7ZJD4"/>
<evidence type="ECO:0000313" key="1">
    <source>
        <dbReference type="EMBL" id="MDO7789157.1"/>
    </source>
</evidence>
<keyword evidence="2" id="KW-1185">Reference proteome</keyword>
<name>A0AAW7ZJD4_9FIRM</name>
<comment type="caution">
    <text evidence="1">The sequence shown here is derived from an EMBL/GenBank/DDBJ whole genome shotgun (WGS) entry which is preliminary data.</text>
</comment>